<gene>
    <name evidence="1" type="ORF">SDC9_191715</name>
</gene>
<name>A0A645I6X3_9ZZZZ</name>
<evidence type="ECO:0000313" key="1">
    <source>
        <dbReference type="EMBL" id="MPN44154.1"/>
    </source>
</evidence>
<proteinExistence type="predicted"/>
<organism evidence="1">
    <name type="scientific">bioreactor metagenome</name>
    <dbReference type="NCBI Taxonomy" id="1076179"/>
    <lineage>
        <taxon>unclassified sequences</taxon>
        <taxon>metagenomes</taxon>
        <taxon>ecological metagenomes</taxon>
    </lineage>
</organism>
<dbReference type="AlphaFoldDB" id="A0A645I6X3"/>
<reference evidence="1" key="1">
    <citation type="submission" date="2019-08" db="EMBL/GenBank/DDBJ databases">
        <authorList>
            <person name="Kucharzyk K."/>
            <person name="Murdoch R.W."/>
            <person name="Higgins S."/>
            <person name="Loffler F."/>
        </authorList>
    </citation>
    <scope>NUCLEOTIDE SEQUENCE</scope>
</reference>
<accession>A0A645I6X3</accession>
<protein>
    <submittedName>
        <fullName evidence="1">Uncharacterized protein</fullName>
    </submittedName>
</protein>
<sequence>MDNCHFLYIRKTGGFDIFYEFLDMVSSENRIFITTWNIYSWKYLDQAFELGKYFPVQIVVSAFEKENIKSIILSRYGEKEIIFNNGG</sequence>
<dbReference type="EMBL" id="VSSQ01103059">
    <property type="protein sequence ID" value="MPN44154.1"/>
    <property type="molecule type" value="Genomic_DNA"/>
</dbReference>
<comment type="caution">
    <text evidence="1">The sequence shown here is derived from an EMBL/GenBank/DDBJ whole genome shotgun (WGS) entry which is preliminary data.</text>
</comment>